<dbReference type="EMBL" id="KN824330">
    <property type="protein sequence ID" value="KIM23871.1"/>
    <property type="molecule type" value="Genomic_DNA"/>
</dbReference>
<dbReference type="Pfam" id="PF19343">
    <property type="entry name" value="HAM1_N"/>
    <property type="match status" value="1"/>
</dbReference>
<evidence type="ECO:0000259" key="2">
    <source>
        <dbReference type="Pfam" id="PF19343"/>
    </source>
</evidence>
<dbReference type="PANTHER" id="PTHR31138:SF1">
    <property type="entry name" value="PDZ DOMAIN-CONTAINING PROTEIN"/>
    <property type="match status" value="1"/>
</dbReference>
<feature type="non-terminal residue" evidence="3">
    <location>
        <position position="488"/>
    </location>
</feature>
<feature type="compositionally biased region" description="Basic and acidic residues" evidence="1">
    <location>
        <begin position="326"/>
        <end position="342"/>
    </location>
</feature>
<evidence type="ECO:0000313" key="3">
    <source>
        <dbReference type="EMBL" id="KIM23871.1"/>
    </source>
</evidence>
<gene>
    <name evidence="3" type="ORF">M408DRAFT_27470</name>
</gene>
<feature type="compositionally biased region" description="Basic and acidic residues" evidence="1">
    <location>
        <begin position="303"/>
        <end position="318"/>
    </location>
</feature>
<reference evidence="4" key="2">
    <citation type="submission" date="2015-01" db="EMBL/GenBank/DDBJ databases">
        <title>Evolutionary Origins and Diversification of the Mycorrhizal Mutualists.</title>
        <authorList>
            <consortium name="DOE Joint Genome Institute"/>
            <consortium name="Mycorrhizal Genomics Consortium"/>
            <person name="Kohler A."/>
            <person name="Kuo A."/>
            <person name="Nagy L.G."/>
            <person name="Floudas D."/>
            <person name="Copeland A."/>
            <person name="Barry K.W."/>
            <person name="Cichocki N."/>
            <person name="Veneault-Fourrey C."/>
            <person name="LaButti K."/>
            <person name="Lindquist E.A."/>
            <person name="Lipzen A."/>
            <person name="Lundell T."/>
            <person name="Morin E."/>
            <person name="Murat C."/>
            <person name="Riley R."/>
            <person name="Ohm R."/>
            <person name="Sun H."/>
            <person name="Tunlid A."/>
            <person name="Henrissat B."/>
            <person name="Grigoriev I.V."/>
            <person name="Hibbett D.S."/>
            <person name="Martin F."/>
        </authorList>
    </citation>
    <scope>NUCLEOTIDE SEQUENCE [LARGE SCALE GENOMIC DNA]</scope>
    <source>
        <strain evidence="4">MAFF 305830</strain>
    </source>
</reference>
<proteinExistence type="predicted"/>
<evidence type="ECO:0000256" key="1">
    <source>
        <dbReference type="SAM" id="MobiDB-lite"/>
    </source>
</evidence>
<dbReference type="PANTHER" id="PTHR31138">
    <property type="entry name" value="CHROMOSOME 19, WHOLE GENOME SHOTGUN SEQUENCE"/>
    <property type="match status" value="1"/>
</dbReference>
<keyword evidence="4" id="KW-1185">Reference proteome</keyword>
<feature type="compositionally biased region" description="Basic and acidic residues" evidence="1">
    <location>
        <begin position="352"/>
        <end position="366"/>
    </location>
</feature>
<dbReference type="HOGENOM" id="CLU_624951_0_0_1"/>
<evidence type="ECO:0000313" key="4">
    <source>
        <dbReference type="Proteomes" id="UP000054097"/>
    </source>
</evidence>
<reference evidence="3 4" key="1">
    <citation type="submission" date="2014-04" db="EMBL/GenBank/DDBJ databases">
        <authorList>
            <consortium name="DOE Joint Genome Institute"/>
            <person name="Kuo A."/>
            <person name="Zuccaro A."/>
            <person name="Kohler A."/>
            <person name="Nagy L.G."/>
            <person name="Floudas D."/>
            <person name="Copeland A."/>
            <person name="Barry K.W."/>
            <person name="Cichocki N."/>
            <person name="Veneault-Fourrey C."/>
            <person name="LaButti K."/>
            <person name="Lindquist E.A."/>
            <person name="Lipzen A."/>
            <person name="Lundell T."/>
            <person name="Morin E."/>
            <person name="Murat C."/>
            <person name="Sun H."/>
            <person name="Tunlid A."/>
            <person name="Henrissat B."/>
            <person name="Grigoriev I.V."/>
            <person name="Hibbett D.S."/>
            <person name="Martin F."/>
            <person name="Nordberg H.P."/>
            <person name="Cantor M.N."/>
            <person name="Hua S.X."/>
        </authorList>
    </citation>
    <scope>NUCLEOTIDE SEQUENCE [LARGE SCALE GENOMIC DNA]</scope>
    <source>
        <strain evidence="3 4">MAFF 305830</strain>
    </source>
</reference>
<dbReference type="AlphaFoldDB" id="A0A0C3AX82"/>
<feature type="domain" description="HAM1-like N-terminal" evidence="2">
    <location>
        <begin position="15"/>
        <end position="488"/>
    </location>
</feature>
<protein>
    <recommendedName>
        <fullName evidence="2">HAM1-like N-terminal domain-containing protein</fullName>
    </recommendedName>
</protein>
<dbReference type="InterPro" id="IPR045967">
    <property type="entry name" value="HAM1-like_N"/>
</dbReference>
<accession>A0A0C3AX82</accession>
<dbReference type="OrthoDB" id="19394at2759"/>
<sequence>MSVPPAAKSITADPGKNTVTDPTVKTALEKDVDRKMRLYGVIQAFRAGRMPDNAQIDQTLKYFIEHSPVDVNRLSPEGKKLVDDVRAILATTRTQIAEKNADEVLQQFIYHTSSQQFRDRAVKNAKTAAPDDGALPNKDDAVKDGQQAVQHMRTLVQLLLTNSEARKLIQDFTLIGRDMFAHGAAKAAERARPDPERMAKVDDAAPNVYGSDGSIPPLEGGIDISKSGFRGALKEGLAKGEAKAADKAEVTPPSHAVASSVDQDVNLHRDGFRETAGKLTEAGKGAATAQADQAGVGTNMADPRQDPHLAKEQAKAKADTAIGRSDMADPREDPQLAKEQTKNKASAAITSAKDKIPEKHKQRVRDETQRAKDFFNEEFPKERKDQFVWRMKKVVVECQSHPAYQEAISWLLSTVEAYFNQAKGVGTAQGKTAKGLFANDPVLQQAWSELRVLLERFAGGRSLDPTFDAIDKLWTDAKEDEAFRAWWK</sequence>
<organism evidence="3 4">
    <name type="scientific">Serendipita vermifera MAFF 305830</name>
    <dbReference type="NCBI Taxonomy" id="933852"/>
    <lineage>
        <taxon>Eukaryota</taxon>
        <taxon>Fungi</taxon>
        <taxon>Dikarya</taxon>
        <taxon>Basidiomycota</taxon>
        <taxon>Agaricomycotina</taxon>
        <taxon>Agaricomycetes</taxon>
        <taxon>Sebacinales</taxon>
        <taxon>Serendipitaceae</taxon>
        <taxon>Serendipita</taxon>
    </lineage>
</organism>
<dbReference type="Proteomes" id="UP000054097">
    <property type="component" value="Unassembled WGS sequence"/>
</dbReference>
<feature type="region of interest" description="Disordered" evidence="1">
    <location>
        <begin position="279"/>
        <end position="366"/>
    </location>
</feature>
<dbReference type="STRING" id="933852.A0A0C3AX82"/>
<name>A0A0C3AX82_SERVB</name>
<feature type="region of interest" description="Disordered" evidence="1">
    <location>
        <begin position="1"/>
        <end position="21"/>
    </location>
</feature>